<dbReference type="Proteomes" id="UP000238007">
    <property type="component" value="Unassembled WGS sequence"/>
</dbReference>
<keyword evidence="2" id="KW-1185">Reference proteome</keyword>
<dbReference type="EMBL" id="PVTP01000001">
    <property type="protein sequence ID" value="PRY80281.1"/>
    <property type="molecule type" value="Genomic_DNA"/>
</dbReference>
<dbReference type="RefSeq" id="WP_106353692.1">
    <property type="nucleotide sequence ID" value="NZ_PVTP01000001.1"/>
</dbReference>
<reference evidence="1 2" key="1">
    <citation type="submission" date="2018-03" db="EMBL/GenBank/DDBJ databases">
        <title>Genomic Encyclopedia of Archaeal and Bacterial Type Strains, Phase II (KMG-II): from individual species to whole genera.</title>
        <authorList>
            <person name="Goeker M."/>
        </authorList>
    </citation>
    <scope>NUCLEOTIDE SEQUENCE [LARGE SCALE GENOMIC DNA]</scope>
    <source>
        <strain evidence="1 2">DSM 101533</strain>
    </source>
</reference>
<dbReference type="SUPFAM" id="SSF48371">
    <property type="entry name" value="ARM repeat"/>
    <property type="match status" value="1"/>
</dbReference>
<organism evidence="1 2">
    <name type="scientific">Yoonia maritima</name>
    <dbReference type="NCBI Taxonomy" id="1435347"/>
    <lineage>
        <taxon>Bacteria</taxon>
        <taxon>Pseudomonadati</taxon>
        <taxon>Pseudomonadota</taxon>
        <taxon>Alphaproteobacteria</taxon>
        <taxon>Rhodobacterales</taxon>
        <taxon>Paracoccaceae</taxon>
        <taxon>Yoonia</taxon>
    </lineage>
</organism>
<sequence length="375" mass="41717">MAQGFSLKDQLFNTDTVGRLGDHFEKAGVFDAAPFVTDVMAQIAPLELKARINMMADVLAGYLPADFNAASDAILAALPPALDPTKSDDDFGHFIYAPLGVYVETRGIENHHERSLYLLEQITQRFSMEFSIRAFLNNHEAATLERMQDWISHDSYHVRRLVSEGTRPKLPWGQGIGLTYDQTLPLLDQLYSDSTRFVTRSVANHLNDITKKDGALVVDRLDAWQAARGQVKSELDWIRKHALRGLIKSGDPAAMVHLGYSPNAKVTVSDFSIVPRVVTVGDTVDVSLNITAEENTPLIVDYVIDFVKSNGKTAPKVFKLKQLEVKAGQTVSISKKHKFKGDATTFRLYPGAHRIHCQVNGRVVQSLDFDLRSLP</sequence>
<evidence type="ECO:0000313" key="2">
    <source>
        <dbReference type="Proteomes" id="UP000238007"/>
    </source>
</evidence>
<gene>
    <name evidence="1" type="ORF">CLV80_101132</name>
</gene>
<dbReference type="Gene3D" id="1.25.40.290">
    <property type="entry name" value="ARM repeat domains"/>
    <property type="match status" value="1"/>
</dbReference>
<dbReference type="OrthoDB" id="9797162at2"/>
<comment type="caution">
    <text evidence="1">The sequence shown here is derived from an EMBL/GenBank/DDBJ whole genome shotgun (WGS) entry which is preliminary data.</text>
</comment>
<accession>A0A2T0W4H4</accession>
<dbReference type="InterPro" id="IPR016024">
    <property type="entry name" value="ARM-type_fold"/>
</dbReference>
<proteinExistence type="predicted"/>
<evidence type="ECO:0000313" key="1">
    <source>
        <dbReference type="EMBL" id="PRY80281.1"/>
    </source>
</evidence>
<dbReference type="AlphaFoldDB" id="A0A2T0W4H4"/>
<name>A0A2T0W4H4_9RHOB</name>
<protein>
    <submittedName>
        <fullName evidence="1">3-methyladenine DNA glycosylase AlkC</fullName>
    </submittedName>
</protein>